<evidence type="ECO:0000256" key="1">
    <source>
        <dbReference type="ARBA" id="ARBA00007592"/>
    </source>
</evidence>
<dbReference type="AlphaFoldDB" id="A0A1I0KHK0"/>
<dbReference type="Gene3D" id="3.20.20.70">
    <property type="entry name" value="Aldolase class I"/>
    <property type="match status" value="1"/>
</dbReference>
<feature type="binding site" evidence="5">
    <location>
        <position position="66"/>
    </location>
    <ligand>
        <name>pyruvate</name>
        <dbReference type="ChEBI" id="CHEBI:15361"/>
    </ligand>
</feature>
<sequence>MCNRSQTNPHEVENRMDRDDVTWHGYWPAAPTPFTADGLLDEDAWRALLRLYAEQGVHGVLVNGSTGEWFSQSADERRRVVEIAVDEVAGRFPVIAGVTAYTPDEAIALARHAAEAGADGLLATPPPYVHPGPDEIVHFYDRVSSATALPFMVYNWPRGVAVDISAHPGLAARLADLDNVVAIKDSTGDWLRMLGTVEAVSDRVRVFGSFLHRRGLAVLMELGGDGNIDGGGMGAPFAVPYYEAVAARDAGTARAWADRYTALSSRLINPDYSGVFGSPIAQLKAAMRLLGQPGGHVRPPLLPIEDETRLRAIDAVLTESGLKAALGARG</sequence>
<name>A0A1I0KHK0_9ACTN</name>
<evidence type="ECO:0000256" key="2">
    <source>
        <dbReference type="ARBA" id="ARBA00023239"/>
    </source>
</evidence>
<dbReference type="Proteomes" id="UP000199361">
    <property type="component" value="Unassembled WGS sequence"/>
</dbReference>
<comment type="similarity">
    <text evidence="1 3">Belongs to the DapA family.</text>
</comment>
<dbReference type="STRING" id="568860.SAMN05421811_10826"/>
<reference evidence="6 7" key="1">
    <citation type="submission" date="2016-10" db="EMBL/GenBank/DDBJ databases">
        <authorList>
            <person name="de Groot N.N."/>
        </authorList>
    </citation>
    <scope>NUCLEOTIDE SEQUENCE [LARGE SCALE GENOMIC DNA]</scope>
    <source>
        <strain evidence="6 7">CGMCC 4.5598</strain>
    </source>
</reference>
<dbReference type="GO" id="GO:0008840">
    <property type="term" value="F:4-hydroxy-tetrahydrodipicolinate synthase activity"/>
    <property type="evidence" value="ECO:0007669"/>
    <property type="project" value="TreeGrafter"/>
</dbReference>
<keyword evidence="2 3" id="KW-0456">Lyase</keyword>
<evidence type="ECO:0000313" key="6">
    <source>
        <dbReference type="EMBL" id="SEU24025.1"/>
    </source>
</evidence>
<dbReference type="Pfam" id="PF00701">
    <property type="entry name" value="DHDPS"/>
    <property type="match status" value="1"/>
</dbReference>
<feature type="active site" description="Schiff-base intermediate with substrate" evidence="4">
    <location>
        <position position="184"/>
    </location>
</feature>
<evidence type="ECO:0000256" key="3">
    <source>
        <dbReference type="PIRNR" id="PIRNR001365"/>
    </source>
</evidence>
<keyword evidence="7" id="KW-1185">Reference proteome</keyword>
<dbReference type="EMBL" id="FOHX01000008">
    <property type="protein sequence ID" value="SEU24025.1"/>
    <property type="molecule type" value="Genomic_DNA"/>
</dbReference>
<dbReference type="SUPFAM" id="SSF51569">
    <property type="entry name" value="Aldolase"/>
    <property type="match status" value="1"/>
</dbReference>
<dbReference type="SMART" id="SM01130">
    <property type="entry name" value="DHDPS"/>
    <property type="match status" value="1"/>
</dbReference>
<evidence type="ECO:0000256" key="5">
    <source>
        <dbReference type="PIRSR" id="PIRSR001365-2"/>
    </source>
</evidence>
<protein>
    <submittedName>
        <fullName evidence="6">4-hydroxy-tetrahydrodipicolinate synthase</fullName>
    </submittedName>
</protein>
<dbReference type="CDD" id="cd00408">
    <property type="entry name" value="DHDPS-like"/>
    <property type="match status" value="1"/>
</dbReference>
<dbReference type="InterPro" id="IPR013785">
    <property type="entry name" value="Aldolase_TIM"/>
</dbReference>
<gene>
    <name evidence="6" type="ORF">SAMN05421811_10826</name>
</gene>
<dbReference type="PANTHER" id="PTHR12128">
    <property type="entry name" value="DIHYDRODIPICOLINATE SYNTHASE"/>
    <property type="match status" value="1"/>
</dbReference>
<evidence type="ECO:0000313" key="7">
    <source>
        <dbReference type="Proteomes" id="UP000199361"/>
    </source>
</evidence>
<feature type="binding site" evidence="5">
    <location>
        <position position="228"/>
    </location>
    <ligand>
        <name>pyruvate</name>
        <dbReference type="ChEBI" id="CHEBI:15361"/>
    </ligand>
</feature>
<proteinExistence type="inferred from homology"/>
<dbReference type="PANTHER" id="PTHR12128:SF66">
    <property type="entry name" value="4-HYDROXY-2-OXOGLUTARATE ALDOLASE, MITOCHONDRIAL"/>
    <property type="match status" value="1"/>
</dbReference>
<organism evidence="6 7">
    <name type="scientific">Nonomuraea wenchangensis</name>
    <dbReference type="NCBI Taxonomy" id="568860"/>
    <lineage>
        <taxon>Bacteria</taxon>
        <taxon>Bacillati</taxon>
        <taxon>Actinomycetota</taxon>
        <taxon>Actinomycetes</taxon>
        <taxon>Streptosporangiales</taxon>
        <taxon>Streptosporangiaceae</taxon>
        <taxon>Nonomuraea</taxon>
    </lineage>
</organism>
<dbReference type="PIRSF" id="PIRSF001365">
    <property type="entry name" value="DHDPS"/>
    <property type="match status" value="1"/>
</dbReference>
<feature type="active site" description="Proton donor/acceptor" evidence="4">
    <location>
        <position position="154"/>
    </location>
</feature>
<dbReference type="PRINTS" id="PR00146">
    <property type="entry name" value="DHPICSNTHASE"/>
</dbReference>
<accession>A0A1I0KHK0</accession>
<dbReference type="InterPro" id="IPR002220">
    <property type="entry name" value="DapA-like"/>
</dbReference>
<evidence type="ECO:0000256" key="4">
    <source>
        <dbReference type="PIRSR" id="PIRSR001365-1"/>
    </source>
</evidence>